<sequence length="672" mass="75675">MCYLTNPKDYLAMSKRCFSPADADPKTISTFIRKLVKRLSLSADLTEVEVEESEEEISLAQLCQDKVDFTSLKEKLNQALENAKMMSPIAVIPSAPGSFKTIIEKIMCLFENGGNRGQFLQLAYEYLLTIPPTSVESERAFSVAGSFVASSCSWLMSTNLSVLFKVDFNVAVKLRRSIMFKIVAITLLWWLLASCKGQSSVSVIPHDAHPGYSIKKFDTNNTMNYKLLETGFSQFFTMLEDGSIMTISDLTPLVNRPIDLMILAENANHTTTTHLLQLYVLDRRNMLSFKTDGAEISGHISENLPAKSRVEGVPMLQTTVGLNTLPITYSLIGGNIAQAFELQHSQSEDILPNITVSDSASGVYIVTSQALDREETERYVLTVQAVDRSGINKAVTNLVIVIDDENDNSPVFSQKIYRFGVGEDDDNVTINWKRFTSIGKVEATDADGDKVAYRLVTPSNYLVIVPQTGDLLLTEEPIEEVELELVVEAHDLRIPSRTSPRPAQVLFHYKPQLPKVDLDLDLQQLEERQLKRTKRRVTRAVRPTKRIEFTEMDGDTEGRSVFQLEKETDRETFKIRDENAWVTVEPNGAVRVKKKWDYEELGPEKTIDFWVTITNADKGGIPRPNENKMEMAKEREMGGEIRRKEDGEKLGRGIEDGEWGEKRCGFYKNMGG</sequence>
<keyword evidence="11" id="KW-1185">Reference proteome</keyword>
<dbReference type="PROSITE" id="PS00232">
    <property type="entry name" value="CADHERIN_1"/>
    <property type="match status" value="1"/>
</dbReference>
<evidence type="ECO:0000256" key="2">
    <source>
        <dbReference type="ARBA" id="ARBA00022692"/>
    </source>
</evidence>
<protein>
    <recommendedName>
        <fullName evidence="9">Cadherin domain-containing protein</fullName>
    </recommendedName>
</protein>
<evidence type="ECO:0000256" key="3">
    <source>
        <dbReference type="ARBA" id="ARBA00022737"/>
    </source>
</evidence>
<comment type="subcellular location">
    <subcellularLocation>
        <location evidence="1">Membrane</location>
    </subcellularLocation>
</comment>
<accession>A0AAW1JZC5</accession>
<keyword evidence="3" id="KW-0677">Repeat</keyword>
<keyword evidence="2" id="KW-0812">Transmembrane</keyword>
<feature type="region of interest" description="Disordered" evidence="8">
    <location>
        <begin position="633"/>
        <end position="655"/>
    </location>
</feature>
<dbReference type="InterPro" id="IPR002126">
    <property type="entry name" value="Cadherin-like_dom"/>
</dbReference>
<evidence type="ECO:0000256" key="5">
    <source>
        <dbReference type="ARBA" id="ARBA00022989"/>
    </source>
</evidence>
<dbReference type="SMART" id="SM00112">
    <property type="entry name" value="CA"/>
    <property type="match status" value="1"/>
</dbReference>
<dbReference type="InterPro" id="IPR015919">
    <property type="entry name" value="Cadherin-like_sf"/>
</dbReference>
<evidence type="ECO:0000256" key="4">
    <source>
        <dbReference type="ARBA" id="ARBA00022837"/>
    </source>
</evidence>
<proteinExistence type="predicted"/>
<dbReference type="PANTHER" id="PTHR24026">
    <property type="entry name" value="FAT ATYPICAL CADHERIN-RELATED"/>
    <property type="match status" value="1"/>
</dbReference>
<feature type="domain" description="Cadherin" evidence="9">
    <location>
        <begin position="300"/>
        <end position="412"/>
    </location>
</feature>
<dbReference type="SUPFAM" id="SSF49313">
    <property type="entry name" value="Cadherin-like"/>
    <property type="match status" value="2"/>
</dbReference>
<dbReference type="FunFam" id="2.60.40.60:FF:000222">
    <property type="entry name" value="neural-cadherin isoform X3"/>
    <property type="match status" value="1"/>
</dbReference>
<organism evidence="10 11">
    <name type="scientific">Popillia japonica</name>
    <name type="common">Japanese beetle</name>
    <dbReference type="NCBI Taxonomy" id="7064"/>
    <lineage>
        <taxon>Eukaryota</taxon>
        <taxon>Metazoa</taxon>
        <taxon>Ecdysozoa</taxon>
        <taxon>Arthropoda</taxon>
        <taxon>Hexapoda</taxon>
        <taxon>Insecta</taxon>
        <taxon>Pterygota</taxon>
        <taxon>Neoptera</taxon>
        <taxon>Endopterygota</taxon>
        <taxon>Coleoptera</taxon>
        <taxon>Polyphaga</taxon>
        <taxon>Scarabaeiformia</taxon>
        <taxon>Scarabaeidae</taxon>
        <taxon>Rutelinae</taxon>
        <taxon>Popillia</taxon>
    </lineage>
</organism>
<dbReference type="PROSITE" id="PS50268">
    <property type="entry name" value="CADHERIN_2"/>
    <property type="match status" value="1"/>
</dbReference>
<dbReference type="Pfam" id="PF00028">
    <property type="entry name" value="Cadherin"/>
    <property type="match status" value="1"/>
</dbReference>
<evidence type="ECO:0000256" key="7">
    <source>
        <dbReference type="PROSITE-ProRule" id="PRU00043"/>
    </source>
</evidence>
<dbReference type="CDD" id="cd11304">
    <property type="entry name" value="Cadherin_repeat"/>
    <property type="match status" value="1"/>
</dbReference>
<dbReference type="EMBL" id="JASPKY010000287">
    <property type="protein sequence ID" value="KAK9710872.1"/>
    <property type="molecule type" value="Genomic_DNA"/>
</dbReference>
<gene>
    <name evidence="10" type="ORF">QE152_g25784</name>
</gene>
<dbReference type="AlphaFoldDB" id="A0AAW1JZC5"/>
<keyword evidence="6" id="KW-0472">Membrane</keyword>
<evidence type="ECO:0000256" key="6">
    <source>
        <dbReference type="ARBA" id="ARBA00023136"/>
    </source>
</evidence>
<dbReference type="GO" id="GO:0005509">
    <property type="term" value="F:calcium ion binding"/>
    <property type="evidence" value="ECO:0007669"/>
    <property type="project" value="UniProtKB-UniRule"/>
</dbReference>
<dbReference type="GO" id="GO:0007156">
    <property type="term" value="P:homophilic cell adhesion via plasma membrane adhesion molecules"/>
    <property type="evidence" value="ECO:0007669"/>
    <property type="project" value="InterPro"/>
</dbReference>
<dbReference type="GO" id="GO:0005886">
    <property type="term" value="C:plasma membrane"/>
    <property type="evidence" value="ECO:0007669"/>
    <property type="project" value="InterPro"/>
</dbReference>
<name>A0AAW1JZC5_POPJA</name>
<evidence type="ECO:0000313" key="11">
    <source>
        <dbReference type="Proteomes" id="UP001458880"/>
    </source>
</evidence>
<dbReference type="Proteomes" id="UP001458880">
    <property type="component" value="Unassembled WGS sequence"/>
</dbReference>
<dbReference type="PRINTS" id="PR00205">
    <property type="entry name" value="CADHERIN"/>
</dbReference>
<dbReference type="InterPro" id="IPR020894">
    <property type="entry name" value="Cadherin_CS"/>
</dbReference>
<comment type="caution">
    <text evidence="10">The sequence shown here is derived from an EMBL/GenBank/DDBJ whole genome shotgun (WGS) entry which is preliminary data.</text>
</comment>
<evidence type="ECO:0000256" key="1">
    <source>
        <dbReference type="ARBA" id="ARBA00004370"/>
    </source>
</evidence>
<reference evidence="10 11" key="1">
    <citation type="journal article" date="2024" name="BMC Genomics">
        <title>De novo assembly and annotation of Popillia japonica's genome with initial clues to its potential as an invasive pest.</title>
        <authorList>
            <person name="Cucini C."/>
            <person name="Boschi S."/>
            <person name="Funari R."/>
            <person name="Cardaioli E."/>
            <person name="Iannotti N."/>
            <person name="Marturano G."/>
            <person name="Paoli F."/>
            <person name="Bruttini M."/>
            <person name="Carapelli A."/>
            <person name="Frati F."/>
            <person name="Nardi F."/>
        </authorList>
    </citation>
    <scope>NUCLEOTIDE SEQUENCE [LARGE SCALE GENOMIC DNA]</scope>
    <source>
        <strain evidence="10">DMR45628</strain>
    </source>
</reference>
<keyword evidence="5" id="KW-1133">Transmembrane helix</keyword>
<dbReference type="Gene3D" id="2.60.40.60">
    <property type="entry name" value="Cadherins"/>
    <property type="match status" value="3"/>
</dbReference>
<keyword evidence="4 7" id="KW-0106">Calcium</keyword>
<evidence type="ECO:0000313" key="10">
    <source>
        <dbReference type="EMBL" id="KAK9710872.1"/>
    </source>
</evidence>
<evidence type="ECO:0000259" key="9">
    <source>
        <dbReference type="PROSITE" id="PS50268"/>
    </source>
</evidence>
<evidence type="ECO:0000256" key="8">
    <source>
        <dbReference type="SAM" id="MobiDB-lite"/>
    </source>
</evidence>